<keyword evidence="18" id="KW-1185">Reference proteome</keyword>
<dbReference type="InterPro" id="IPR000823">
    <property type="entry name" value="Peroxidase_pln"/>
</dbReference>
<evidence type="ECO:0000256" key="15">
    <source>
        <dbReference type="SAM" id="SignalP"/>
    </source>
</evidence>
<proteinExistence type="inferred from homology"/>
<keyword evidence="9" id="KW-0376">Hydrogen peroxide</keyword>
<keyword evidence="15" id="KW-0732">Signal</keyword>
<keyword evidence="4" id="KW-0349">Heme</keyword>
<evidence type="ECO:0000256" key="12">
    <source>
        <dbReference type="PIRSR" id="PIRSR600823-4"/>
    </source>
</evidence>
<evidence type="ECO:0000313" key="18">
    <source>
        <dbReference type="Proteomes" id="UP000015105"/>
    </source>
</evidence>
<evidence type="ECO:0000256" key="6">
    <source>
        <dbReference type="ARBA" id="ARBA00022837"/>
    </source>
</evidence>
<comment type="cofactor">
    <cofactor evidence="2">
        <name>heme b</name>
        <dbReference type="ChEBI" id="CHEBI:60344"/>
    </cofactor>
</comment>
<dbReference type="InterPro" id="IPR019794">
    <property type="entry name" value="Peroxidases_AS"/>
</dbReference>
<keyword evidence="14" id="KW-0472">Membrane</keyword>
<evidence type="ECO:0000256" key="1">
    <source>
        <dbReference type="ARBA" id="ARBA00000189"/>
    </source>
</evidence>
<evidence type="ECO:0000256" key="10">
    <source>
        <dbReference type="PIRSR" id="PIRSR600823-1"/>
    </source>
</evidence>
<evidence type="ECO:0000256" key="4">
    <source>
        <dbReference type="ARBA" id="ARBA00022617"/>
    </source>
</evidence>
<keyword evidence="3" id="KW-0575">Peroxidase</keyword>
<keyword evidence="5 11" id="KW-0479">Metal-binding</keyword>
<dbReference type="InterPro" id="IPR002016">
    <property type="entry name" value="Haem_peroxidase"/>
</dbReference>
<feature type="active site" description="Proton acceptor" evidence="10">
    <location>
        <position position="67"/>
    </location>
</feature>
<dbReference type="PANTHER" id="PTHR31235">
    <property type="entry name" value="PEROXIDASE 25-RELATED"/>
    <property type="match status" value="1"/>
</dbReference>
<evidence type="ECO:0000256" key="9">
    <source>
        <dbReference type="ARBA" id="ARBA00023324"/>
    </source>
</evidence>
<reference evidence="17" key="5">
    <citation type="journal article" date="2021" name="G3 (Bethesda)">
        <title>Aegilops tauschii genome assembly Aet v5.0 features greater sequence contiguity and improved annotation.</title>
        <authorList>
            <person name="Wang L."/>
            <person name="Zhu T."/>
            <person name="Rodriguez J.C."/>
            <person name="Deal K.R."/>
            <person name="Dubcovsky J."/>
            <person name="McGuire P.E."/>
            <person name="Lux T."/>
            <person name="Spannagl M."/>
            <person name="Mayer K.F.X."/>
            <person name="Baldrich P."/>
            <person name="Meyers B.C."/>
            <person name="Huo N."/>
            <person name="Gu Y.Q."/>
            <person name="Zhou H."/>
            <person name="Devos K.M."/>
            <person name="Bennetzen J.L."/>
            <person name="Unver T."/>
            <person name="Budak H."/>
            <person name="Gulick P.J."/>
            <person name="Galiba G."/>
            <person name="Kalapos B."/>
            <person name="Nelson D.R."/>
            <person name="Li P."/>
            <person name="You F.M."/>
            <person name="Luo M.C."/>
            <person name="Dvorak J."/>
        </authorList>
    </citation>
    <scope>NUCLEOTIDE SEQUENCE [LARGE SCALE GENOMIC DNA]</scope>
    <source>
        <strain evidence="17">cv. AL8/78</strain>
    </source>
</reference>
<dbReference type="InterPro" id="IPR010255">
    <property type="entry name" value="Haem_peroxidase_sf"/>
</dbReference>
<feature type="binding site" evidence="11">
    <location>
        <position position="68"/>
    </location>
    <ligand>
        <name>Ca(2+)</name>
        <dbReference type="ChEBI" id="CHEBI:29108"/>
        <label>1</label>
    </ligand>
</feature>
<name>A0A453EBI8_AEGTS</name>
<comment type="cofactor">
    <cofactor evidence="11">
        <name>Ca(2+)</name>
        <dbReference type="ChEBI" id="CHEBI:29108"/>
    </cofactor>
    <text evidence="11">Binds 2 calcium ions per subunit.</text>
</comment>
<evidence type="ECO:0000259" key="16">
    <source>
        <dbReference type="PROSITE" id="PS50873"/>
    </source>
</evidence>
<reference evidence="18" key="1">
    <citation type="journal article" date="2014" name="Science">
        <title>Ancient hybridizations among the ancestral genomes of bread wheat.</title>
        <authorList>
            <consortium name="International Wheat Genome Sequencing Consortium,"/>
            <person name="Marcussen T."/>
            <person name="Sandve S.R."/>
            <person name="Heier L."/>
            <person name="Spannagl M."/>
            <person name="Pfeifer M."/>
            <person name="Jakobsen K.S."/>
            <person name="Wulff B.B."/>
            <person name="Steuernagel B."/>
            <person name="Mayer K.F."/>
            <person name="Olsen O.A."/>
        </authorList>
    </citation>
    <scope>NUCLEOTIDE SEQUENCE [LARGE SCALE GENOMIC DNA]</scope>
    <source>
        <strain evidence="18">cv. AL8/78</strain>
    </source>
</reference>
<dbReference type="Gene3D" id="1.10.520.10">
    <property type="match status" value="1"/>
</dbReference>
<keyword evidence="8" id="KW-0408">Iron</keyword>
<feature type="binding site" evidence="11">
    <location>
        <position position="71"/>
    </location>
    <ligand>
        <name>Ca(2+)</name>
        <dbReference type="ChEBI" id="CHEBI:29108"/>
        <label>1</label>
    </ligand>
</feature>
<dbReference type="GO" id="GO:0042744">
    <property type="term" value="P:hydrogen peroxide catabolic process"/>
    <property type="evidence" value="ECO:0007669"/>
    <property type="project" value="UniProtKB-KW"/>
</dbReference>
<feature type="domain" description="Plant heme peroxidase family profile" evidence="16">
    <location>
        <begin position="26"/>
        <end position="72"/>
    </location>
</feature>
<reference evidence="18" key="2">
    <citation type="journal article" date="2017" name="Nat. Plants">
        <title>The Aegilops tauschii genome reveals multiple impacts of transposons.</title>
        <authorList>
            <person name="Zhao G."/>
            <person name="Zou C."/>
            <person name="Li K."/>
            <person name="Wang K."/>
            <person name="Li T."/>
            <person name="Gao L."/>
            <person name="Zhang X."/>
            <person name="Wang H."/>
            <person name="Yang Z."/>
            <person name="Liu X."/>
            <person name="Jiang W."/>
            <person name="Mao L."/>
            <person name="Kong X."/>
            <person name="Jiao Y."/>
            <person name="Jia J."/>
        </authorList>
    </citation>
    <scope>NUCLEOTIDE SEQUENCE [LARGE SCALE GENOMIC DNA]</scope>
    <source>
        <strain evidence="18">cv. AL8/78</strain>
    </source>
</reference>
<feature type="transmembrane region" description="Helical" evidence="14">
    <location>
        <begin position="70"/>
        <end position="92"/>
    </location>
</feature>
<evidence type="ECO:0000256" key="8">
    <source>
        <dbReference type="ARBA" id="ARBA00023004"/>
    </source>
</evidence>
<sequence length="109" mass="12445">MLASEIATVFFLFNVLLRSSLVHSQGLQRGFYDSSCPDAEDIVRSTVEKYYNNDATIAPGLLRLHFHDCFVQVSSIILFCVACSSIILLFIYSESHVKLFFPFCNRFCF</sequence>
<comment type="similarity">
    <text evidence="13">Belongs to the peroxidase family.</text>
</comment>
<dbReference type="PROSITE" id="PS00436">
    <property type="entry name" value="PEROXIDASE_2"/>
    <property type="match status" value="1"/>
</dbReference>
<keyword evidence="6 11" id="KW-0106">Calcium</keyword>
<dbReference type="GO" id="GO:0140825">
    <property type="term" value="F:lactoperoxidase activity"/>
    <property type="evidence" value="ECO:0007669"/>
    <property type="project" value="UniProtKB-EC"/>
</dbReference>
<evidence type="ECO:0000313" key="17">
    <source>
        <dbReference type="EnsemblPlants" id="AET3Gv20283500.8"/>
    </source>
</evidence>
<dbReference type="EnsemblPlants" id="AET3Gv20283500.8">
    <property type="protein sequence ID" value="AET3Gv20283500.8"/>
    <property type="gene ID" value="AET3Gv20283500"/>
</dbReference>
<keyword evidence="14" id="KW-0812">Transmembrane</keyword>
<evidence type="ECO:0000256" key="7">
    <source>
        <dbReference type="ARBA" id="ARBA00023002"/>
    </source>
</evidence>
<evidence type="ECO:0000256" key="2">
    <source>
        <dbReference type="ARBA" id="ARBA00001970"/>
    </source>
</evidence>
<reference evidence="17" key="4">
    <citation type="submission" date="2019-03" db="UniProtKB">
        <authorList>
            <consortium name="EnsemblPlants"/>
        </authorList>
    </citation>
    <scope>IDENTIFICATION</scope>
</reference>
<feature type="site" description="Transition state stabilizer" evidence="12">
    <location>
        <position position="63"/>
    </location>
</feature>
<evidence type="ECO:0000256" key="14">
    <source>
        <dbReference type="SAM" id="Phobius"/>
    </source>
</evidence>
<dbReference type="PROSITE" id="PS50873">
    <property type="entry name" value="PEROXIDASE_4"/>
    <property type="match status" value="1"/>
</dbReference>
<dbReference type="GO" id="GO:0046872">
    <property type="term" value="F:metal ion binding"/>
    <property type="evidence" value="ECO:0007669"/>
    <property type="project" value="UniProtKB-KW"/>
</dbReference>
<dbReference type="Gramene" id="AET3Gv20283500.8">
    <property type="protein sequence ID" value="AET3Gv20283500.8"/>
    <property type="gene ID" value="AET3Gv20283500"/>
</dbReference>
<dbReference type="GO" id="GO:0006979">
    <property type="term" value="P:response to oxidative stress"/>
    <property type="evidence" value="ECO:0007669"/>
    <property type="project" value="InterPro"/>
</dbReference>
<organism evidence="17 18">
    <name type="scientific">Aegilops tauschii subsp. strangulata</name>
    <name type="common">Goatgrass</name>
    <dbReference type="NCBI Taxonomy" id="200361"/>
    <lineage>
        <taxon>Eukaryota</taxon>
        <taxon>Viridiplantae</taxon>
        <taxon>Streptophyta</taxon>
        <taxon>Embryophyta</taxon>
        <taxon>Tracheophyta</taxon>
        <taxon>Spermatophyta</taxon>
        <taxon>Magnoliopsida</taxon>
        <taxon>Liliopsida</taxon>
        <taxon>Poales</taxon>
        <taxon>Poaceae</taxon>
        <taxon>BOP clade</taxon>
        <taxon>Pooideae</taxon>
        <taxon>Triticodae</taxon>
        <taxon>Triticeae</taxon>
        <taxon>Triticinae</taxon>
        <taxon>Aegilops</taxon>
    </lineage>
</organism>
<dbReference type="SUPFAM" id="SSF48113">
    <property type="entry name" value="Heme-dependent peroxidases"/>
    <property type="match status" value="1"/>
</dbReference>
<evidence type="ECO:0000256" key="11">
    <source>
        <dbReference type="PIRSR" id="PIRSR600823-3"/>
    </source>
</evidence>
<reference evidence="17" key="3">
    <citation type="journal article" date="2017" name="Nature">
        <title>Genome sequence of the progenitor of the wheat D genome Aegilops tauschii.</title>
        <authorList>
            <person name="Luo M.C."/>
            <person name="Gu Y.Q."/>
            <person name="Puiu D."/>
            <person name="Wang H."/>
            <person name="Twardziok S.O."/>
            <person name="Deal K.R."/>
            <person name="Huo N."/>
            <person name="Zhu T."/>
            <person name="Wang L."/>
            <person name="Wang Y."/>
            <person name="McGuire P.E."/>
            <person name="Liu S."/>
            <person name="Long H."/>
            <person name="Ramasamy R.K."/>
            <person name="Rodriguez J.C."/>
            <person name="Van S.L."/>
            <person name="Yuan L."/>
            <person name="Wang Z."/>
            <person name="Xia Z."/>
            <person name="Xiao L."/>
            <person name="Anderson O.D."/>
            <person name="Ouyang S."/>
            <person name="Liang Y."/>
            <person name="Zimin A.V."/>
            <person name="Pertea G."/>
            <person name="Qi P."/>
            <person name="Bennetzen J.L."/>
            <person name="Dai X."/>
            <person name="Dawson M.W."/>
            <person name="Muller H.G."/>
            <person name="Kugler K."/>
            <person name="Rivarola-Duarte L."/>
            <person name="Spannagl M."/>
            <person name="Mayer K.F.X."/>
            <person name="Lu F.H."/>
            <person name="Bevan M.W."/>
            <person name="Leroy P."/>
            <person name="Li P."/>
            <person name="You F.M."/>
            <person name="Sun Q."/>
            <person name="Liu Z."/>
            <person name="Lyons E."/>
            <person name="Wicker T."/>
            <person name="Salzberg S.L."/>
            <person name="Devos K.M."/>
            <person name="Dvorak J."/>
        </authorList>
    </citation>
    <scope>NUCLEOTIDE SEQUENCE [LARGE SCALE GENOMIC DNA]</scope>
    <source>
        <strain evidence="17">cv. AL8/78</strain>
    </source>
</reference>
<feature type="chain" id="PRO_5019205033" description="Plant heme peroxidase family profile domain-containing protein" evidence="15">
    <location>
        <begin position="25"/>
        <end position="109"/>
    </location>
</feature>
<dbReference type="Proteomes" id="UP000015105">
    <property type="component" value="Chromosome 3D"/>
</dbReference>
<dbReference type="PRINTS" id="PR00461">
    <property type="entry name" value="PLPEROXIDASE"/>
</dbReference>
<keyword evidence="7" id="KW-0560">Oxidoreductase</keyword>
<dbReference type="Pfam" id="PF00141">
    <property type="entry name" value="peroxidase"/>
    <property type="match status" value="1"/>
</dbReference>
<evidence type="ECO:0000256" key="3">
    <source>
        <dbReference type="ARBA" id="ARBA00022559"/>
    </source>
</evidence>
<protein>
    <recommendedName>
        <fullName evidence="16">Plant heme peroxidase family profile domain-containing protein</fullName>
    </recommendedName>
</protein>
<accession>A0A453EBI8</accession>
<dbReference type="AlphaFoldDB" id="A0A453EBI8"/>
<dbReference type="GO" id="GO:0020037">
    <property type="term" value="F:heme binding"/>
    <property type="evidence" value="ECO:0007669"/>
    <property type="project" value="InterPro"/>
</dbReference>
<keyword evidence="14" id="KW-1133">Transmembrane helix</keyword>
<feature type="signal peptide" evidence="15">
    <location>
        <begin position="1"/>
        <end position="24"/>
    </location>
</feature>
<evidence type="ECO:0000256" key="13">
    <source>
        <dbReference type="RuleBase" id="RU004241"/>
    </source>
</evidence>
<evidence type="ECO:0000256" key="5">
    <source>
        <dbReference type="ARBA" id="ARBA00022723"/>
    </source>
</evidence>
<comment type="catalytic activity">
    <reaction evidence="1">
        <text>2 a phenolic donor + H2O2 = 2 a phenolic radical donor + 2 H2O</text>
        <dbReference type="Rhea" id="RHEA:56136"/>
        <dbReference type="ChEBI" id="CHEBI:15377"/>
        <dbReference type="ChEBI" id="CHEBI:16240"/>
        <dbReference type="ChEBI" id="CHEBI:139520"/>
        <dbReference type="ChEBI" id="CHEBI:139521"/>
        <dbReference type="EC" id="1.11.1.7"/>
    </reaction>
</comment>